<gene>
    <name evidence="4" type="ORF">LTRI10_LOCUS49624</name>
    <name evidence="5" type="ORF">LTRI10_LOCUS49627</name>
</gene>
<dbReference type="Gene3D" id="2.80.10.50">
    <property type="match status" value="2"/>
</dbReference>
<evidence type="ECO:0000313" key="6">
    <source>
        <dbReference type="Proteomes" id="UP001497516"/>
    </source>
</evidence>
<dbReference type="SUPFAM" id="SSF56973">
    <property type="entry name" value="Aerolisin/ETX pore-forming domain"/>
    <property type="match status" value="1"/>
</dbReference>
<keyword evidence="2" id="KW-1015">Disulfide bond</keyword>
<dbReference type="InterPro" id="IPR008998">
    <property type="entry name" value="Agglutinin"/>
</dbReference>
<dbReference type="EMBL" id="OZ034822">
    <property type="protein sequence ID" value="CAL1410184.1"/>
    <property type="molecule type" value="Genomic_DNA"/>
</dbReference>
<dbReference type="InterPro" id="IPR036242">
    <property type="entry name" value="Agglutinin_dom_sf"/>
</dbReference>
<evidence type="ECO:0000259" key="3">
    <source>
        <dbReference type="SMART" id="SM00791"/>
    </source>
</evidence>
<protein>
    <recommendedName>
        <fullName evidence="3">Agglutinin domain-containing protein</fullName>
    </recommendedName>
</protein>
<feature type="domain" description="Agglutinin" evidence="3">
    <location>
        <begin position="168"/>
        <end position="303"/>
    </location>
</feature>
<dbReference type="PANTHER" id="PTHR39244:SF5">
    <property type="entry name" value="NATTERIN-3-LIKE"/>
    <property type="match status" value="1"/>
</dbReference>
<dbReference type="Proteomes" id="UP001497516">
    <property type="component" value="Chromosome 9"/>
</dbReference>
<name>A0AAV2GJ69_9ROSI</name>
<dbReference type="PANTHER" id="PTHR39244">
    <property type="entry name" value="NATTERIN-4"/>
    <property type="match status" value="1"/>
</dbReference>
<dbReference type="InterPro" id="IPR053237">
    <property type="entry name" value="Natterin_C"/>
</dbReference>
<evidence type="ECO:0000313" key="5">
    <source>
        <dbReference type="EMBL" id="CAL1410188.1"/>
    </source>
</evidence>
<dbReference type="Gene3D" id="2.170.15.10">
    <property type="entry name" value="Proaerolysin, chain A, domain 3"/>
    <property type="match status" value="1"/>
</dbReference>
<organism evidence="4 6">
    <name type="scientific">Linum trigynum</name>
    <dbReference type="NCBI Taxonomy" id="586398"/>
    <lineage>
        <taxon>Eukaryota</taxon>
        <taxon>Viridiplantae</taxon>
        <taxon>Streptophyta</taxon>
        <taxon>Embryophyta</taxon>
        <taxon>Tracheophyta</taxon>
        <taxon>Spermatophyta</taxon>
        <taxon>Magnoliopsida</taxon>
        <taxon>eudicotyledons</taxon>
        <taxon>Gunneridae</taxon>
        <taxon>Pentapetalae</taxon>
        <taxon>rosids</taxon>
        <taxon>fabids</taxon>
        <taxon>Malpighiales</taxon>
        <taxon>Linaceae</taxon>
        <taxon>Linum</taxon>
    </lineage>
</organism>
<dbReference type="AlphaFoldDB" id="A0AAV2GJ69"/>
<dbReference type="SMART" id="SM00791">
    <property type="entry name" value="Agglutinin"/>
    <property type="match status" value="2"/>
</dbReference>
<proteinExistence type="inferred from homology"/>
<feature type="domain" description="Agglutinin" evidence="3">
    <location>
        <begin position="7"/>
        <end position="163"/>
    </location>
</feature>
<accession>A0AAV2GJ69</accession>
<evidence type="ECO:0000256" key="2">
    <source>
        <dbReference type="ARBA" id="ARBA00023157"/>
    </source>
</evidence>
<evidence type="ECO:0000313" key="4">
    <source>
        <dbReference type="EMBL" id="CAL1410184.1"/>
    </source>
</evidence>
<keyword evidence="6" id="KW-1185">Reference proteome</keyword>
<dbReference type="Pfam" id="PF01117">
    <property type="entry name" value="Aerolysin"/>
    <property type="match status" value="1"/>
</dbReference>
<comment type="similarity">
    <text evidence="1">Belongs to the aerolysin family.</text>
</comment>
<dbReference type="Pfam" id="PF07468">
    <property type="entry name" value="Agglutinin"/>
    <property type="match status" value="2"/>
</dbReference>
<dbReference type="EMBL" id="OZ034822">
    <property type="protein sequence ID" value="CAL1410188.1"/>
    <property type="molecule type" value="Genomic_DNA"/>
</dbReference>
<sequence>MAQEFSVALPQYVMLKNHHNQRYLRFTHEDTAQHGFLQFTGETVISPHVKFEVQHSTSAVGLVHLRCGYNNKYLVRSSDTQLWIAAAADSAEEDRSKWSCTLFRPVSDGAVDNPQGGRNPLIRFLHVQLNQYVTLFQLPPFNNFAIASSSQPGGWRDTCEVVDWGSIVVMPRHLVFKGDNGMYLRALVIERFNYHEFSATSSREATAGNEVFPNPDGSIRIWSNHYRRFWRRSPNWIWGDSTDTTSNNRDTVFWPVRVNRNVVALRCAGNNRFCKRLTAERKISCLNASDVTISEFAMLEVVEERVSQRTISNVVFRLNDARVYDETPRTVFRNIIVNNSPHTNSPTLTVTYANTQSKSWQSSLSFSFGVTTSVSGGFPKIAEAGIEISVETTEEYTWGETYESSAEVSQAYPVTVGPFSRATITVMVTQGSCDVPFSYTRKDDLFDGTSVTTRLDDGLYTGVNVYNFRGENVEESLTAEEMIRLAQEEEEKKKMEKGEADGEQ</sequence>
<reference evidence="4 6" key="1">
    <citation type="submission" date="2024-04" db="EMBL/GenBank/DDBJ databases">
        <authorList>
            <person name="Fracassetti M."/>
        </authorList>
    </citation>
    <scope>NUCLEOTIDE SEQUENCE [LARGE SCALE GENOMIC DNA]</scope>
</reference>
<dbReference type="CDD" id="cd20216">
    <property type="entry name" value="PFM_HFR-2-like"/>
    <property type="match status" value="1"/>
</dbReference>
<evidence type="ECO:0000256" key="1">
    <source>
        <dbReference type="ARBA" id="ARBA00009831"/>
    </source>
</evidence>
<dbReference type="InterPro" id="IPR055267">
    <property type="entry name" value="Aerolysin-like_C"/>
</dbReference>
<dbReference type="SUPFAM" id="SSF50382">
    <property type="entry name" value="Agglutinin"/>
    <property type="match status" value="2"/>
</dbReference>